<evidence type="ECO:0000313" key="5">
    <source>
        <dbReference type="EMBL" id="MBW9064762.1"/>
    </source>
</evidence>
<dbReference type="InterPro" id="IPR036390">
    <property type="entry name" value="WH_DNA-bd_sf"/>
</dbReference>
<evidence type="ECO:0000313" key="6">
    <source>
        <dbReference type="Proteomes" id="UP000757604"/>
    </source>
</evidence>
<evidence type="ECO:0000256" key="2">
    <source>
        <dbReference type="ARBA" id="ARBA00023125"/>
    </source>
</evidence>
<dbReference type="Pfam" id="PF07729">
    <property type="entry name" value="FCD"/>
    <property type="match status" value="1"/>
</dbReference>
<name>A0ABS7HBW8_9HYPH</name>
<keyword evidence="6" id="KW-1185">Reference proteome</keyword>
<evidence type="ECO:0000256" key="1">
    <source>
        <dbReference type="ARBA" id="ARBA00023015"/>
    </source>
</evidence>
<dbReference type="PANTHER" id="PTHR43537:SF24">
    <property type="entry name" value="GLUCONATE OPERON TRANSCRIPTIONAL REPRESSOR"/>
    <property type="match status" value="1"/>
</dbReference>
<dbReference type="Gene3D" id="1.20.120.530">
    <property type="entry name" value="GntR ligand-binding domain-like"/>
    <property type="match status" value="1"/>
</dbReference>
<proteinExistence type="predicted"/>
<dbReference type="InterPro" id="IPR008920">
    <property type="entry name" value="TF_FadR/GntR_C"/>
</dbReference>
<comment type="caution">
    <text evidence="5">The sequence shown here is derived from an EMBL/GenBank/DDBJ whole genome shotgun (WGS) entry which is preliminary data.</text>
</comment>
<dbReference type="SUPFAM" id="SSF48008">
    <property type="entry name" value="GntR ligand-binding domain-like"/>
    <property type="match status" value="1"/>
</dbReference>
<dbReference type="Pfam" id="PF00392">
    <property type="entry name" value="GntR"/>
    <property type="match status" value="1"/>
</dbReference>
<accession>A0ABS7HBW8</accession>
<keyword evidence="1" id="KW-0805">Transcription regulation</keyword>
<dbReference type="SMART" id="SM00895">
    <property type="entry name" value="FCD"/>
    <property type="match status" value="1"/>
</dbReference>
<organism evidence="5 6">
    <name type="scientific">Rhizobium herbae</name>
    <dbReference type="NCBI Taxonomy" id="508661"/>
    <lineage>
        <taxon>Bacteria</taxon>
        <taxon>Pseudomonadati</taxon>
        <taxon>Pseudomonadota</taxon>
        <taxon>Alphaproteobacteria</taxon>
        <taxon>Hyphomicrobiales</taxon>
        <taxon>Rhizobiaceae</taxon>
        <taxon>Rhizobium/Agrobacterium group</taxon>
        <taxon>Rhizobium</taxon>
    </lineage>
</organism>
<keyword evidence="3" id="KW-0804">Transcription</keyword>
<reference evidence="5 6" key="1">
    <citation type="journal article" date="2021" name="MBio">
        <title>Poor Competitiveness of Bradyrhizobium in Pigeon Pea Root Colonization in Indian Soils.</title>
        <authorList>
            <person name="Chalasani D."/>
            <person name="Basu A."/>
            <person name="Pullabhotla S.V.S.R.N."/>
            <person name="Jorrin B."/>
            <person name="Neal A.L."/>
            <person name="Poole P.S."/>
            <person name="Podile A.R."/>
            <person name="Tkacz A."/>
        </authorList>
    </citation>
    <scope>NUCLEOTIDE SEQUENCE [LARGE SCALE GENOMIC DNA]</scope>
    <source>
        <strain evidence="5 6">HU44</strain>
    </source>
</reference>
<dbReference type="SMART" id="SM00345">
    <property type="entry name" value="HTH_GNTR"/>
    <property type="match status" value="1"/>
</dbReference>
<feature type="domain" description="HTH gntR-type" evidence="4">
    <location>
        <begin position="7"/>
        <end position="74"/>
    </location>
</feature>
<evidence type="ECO:0000259" key="4">
    <source>
        <dbReference type="PROSITE" id="PS50949"/>
    </source>
</evidence>
<sequence length="221" mass="25156">MNAPRHLTLRERIYEEIVRLIVAGDLPSGAPIDEKELTEKLQVSRTPFREAIGTLAKEGLIEIKPYRGFFVRSFTRKEIDDLYELRKTLECFAVELAVPRMSDRDIAGLERVLDAAVEALRNRDMDTYGRRDREFHETIAERSENAALIETLSRLALQIQICRSIANESQEFAERAAQERDDILKALRTRDAAAASALMRAHISDVQSAVLARFPKGMAER</sequence>
<dbReference type="InterPro" id="IPR000524">
    <property type="entry name" value="Tscrpt_reg_HTH_GntR"/>
</dbReference>
<dbReference type="PRINTS" id="PR00035">
    <property type="entry name" value="HTHGNTR"/>
</dbReference>
<gene>
    <name evidence="5" type="ORF">JNB71_15715</name>
</gene>
<dbReference type="InterPro" id="IPR036388">
    <property type="entry name" value="WH-like_DNA-bd_sf"/>
</dbReference>
<evidence type="ECO:0000256" key="3">
    <source>
        <dbReference type="ARBA" id="ARBA00023163"/>
    </source>
</evidence>
<dbReference type="InterPro" id="IPR011711">
    <property type="entry name" value="GntR_C"/>
</dbReference>
<dbReference type="PROSITE" id="PS50949">
    <property type="entry name" value="HTH_GNTR"/>
    <property type="match status" value="1"/>
</dbReference>
<protein>
    <submittedName>
        <fullName evidence="5">GntR family transcriptional regulator</fullName>
    </submittedName>
</protein>
<dbReference type="Gene3D" id="1.10.10.10">
    <property type="entry name" value="Winged helix-like DNA-binding domain superfamily/Winged helix DNA-binding domain"/>
    <property type="match status" value="1"/>
</dbReference>
<dbReference type="SUPFAM" id="SSF46785">
    <property type="entry name" value="Winged helix' DNA-binding domain"/>
    <property type="match status" value="1"/>
</dbReference>
<dbReference type="Proteomes" id="UP000757604">
    <property type="component" value="Unassembled WGS sequence"/>
</dbReference>
<dbReference type="PANTHER" id="PTHR43537">
    <property type="entry name" value="TRANSCRIPTIONAL REGULATOR, GNTR FAMILY"/>
    <property type="match status" value="1"/>
</dbReference>
<keyword evidence="2" id="KW-0238">DNA-binding</keyword>
<dbReference type="RefSeq" id="WP_220372724.1">
    <property type="nucleotide sequence ID" value="NZ_JAEUAO010000003.1"/>
</dbReference>
<dbReference type="EMBL" id="JAEUAO010000003">
    <property type="protein sequence ID" value="MBW9064762.1"/>
    <property type="molecule type" value="Genomic_DNA"/>
</dbReference>
<dbReference type="CDD" id="cd07377">
    <property type="entry name" value="WHTH_GntR"/>
    <property type="match status" value="1"/>
</dbReference>